<dbReference type="InterPro" id="IPR008979">
    <property type="entry name" value="Galactose-bd-like_sf"/>
</dbReference>
<evidence type="ECO:0000313" key="2">
    <source>
        <dbReference type="EMBL" id="SJN36398.1"/>
    </source>
</evidence>
<accession>A0A1R4JWN7</accession>
<feature type="domain" description="Rhamnogalacturonan lyase" evidence="1">
    <location>
        <begin position="113"/>
        <end position="276"/>
    </location>
</feature>
<gene>
    <name evidence="2" type="ORF">FM125_11070</name>
</gene>
<sequence length="282" mass="30672">MSKKPQTVTDVATTGAVSRVELTWTPLPWEPLIDHYRVYALPTTGRHAKPDETHLVGKTVYPRFVHHGLDPAGEAFRYVIVAVSDAGRRGRPSSAVVGESQASVTATGRELARIGEFDGKSLELRFSPAEYGQIPKAYPTAVIDYVQGVDTPAEAWPYLLPGPGDAWAGRKTYRTRWTVPLDAAPRRDVDLALWFVDTTRLGGRLDVAVNGHDVRSVELAKGATRGSREGDATLPGSTLVRSRHEFALPAGALTAGENVVEFTLAEGGWVAWDALGLYERRS</sequence>
<dbReference type="InterPro" id="IPR029411">
    <property type="entry name" value="RG-lyase_III"/>
</dbReference>
<dbReference type="EMBL" id="FUKP01000069">
    <property type="protein sequence ID" value="SJN36398.1"/>
    <property type="molecule type" value="Genomic_DNA"/>
</dbReference>
<dbReference type="Pfam" id="PF14683">
    <property type="entry name" value="CBM-like"/>
    <property type="match status" value="1"/>
</dbReference>
<dbReference type="InterPro" id="IPR013783">
    <property type="entry name" value="Ig-like_fold"/>
</dbReference>
<organism evidence="2 3">
    <name type="scientific">Micrococcus lylae</name>
    <dbReference type="NCBI Taxonomy" id="1273"/>
    <lineage>
        <taxon>Bacteria</taxon>
        <taxon>Bacillati</taxon>
        <taxon>Actinomycetota</taxon>
        <taxon>Actinomycetes</taxon>
        <taxon>Micrococcales</taxon>
        <taxon>Micrococcaceae</taxon>
        <taxon>Micrococcus</taxon>
    </lineage>
</organism>
<reference evidence="2 3" key="1">
    <citation type="submission" date="2017-02" db="EMBL/GenBank/DDBJ databases">
        <authorList>
            <person name="Peterson S.W."/>
        </authorList>
    </citation>
    <scope>NUCLEOTIDE SEQUENCE [LARGE SCALE GENOMIC DNA]</scope>
    <source>
        <strain evidence="2 3">2B3F</strain>
    </source>
</reference>
<evidence type="ECO:0000313" key="3">
    <source>
        <dbReference type="Proteomes" id="UP000196230"/>
    </source>
</evidence>
<dbReference type="Gene3D" id="2.60.40.10">
    <property type="entry name" value="Immunoglobulins"/>
    <property type="match status" value="1"/>
</dbReference>
<protein>
    <recommendedName>
        <fullName evidence="1">Rhamnogalacturonan lyase domain-containing protein</fullName>
    </recommendedName>
</protein>
<proteinExistence type="predicted"/>
<dbReference type="Proteomes" id="UP000196230">
    <property type="component" value="Unassembled WGS sequence"/>
</dbReference>
<dbReference type="AlphaFoldDB" id="A0A1R4JWN7"/>
<dbReference type="RefSeq" id="WP_087134660.1">
    <property type="nucleotide sequence ID" value="NZ_FUKP01000069.1"/>
</dbReference>
<evidence type="ECO:0000259" key="1">
    <source>
        <dbReference type="Pfam" id="PF14683"/>
    </source>
</evidence>
<name>A0A1R4JWN7_9MICC</name>
<dbReference type="GO" id="GO:0005975">
    <property type="term" value="P:carbohydrate metabolic process"/>
    <property type="evidence" value="ECO:0007669"/>
    <property type="project" value="UniProtKB-ARBA"/>
</dbReference>
<dbReference type="SUPFAM" id="SSF49785">
    <property type="entry name" value="Galactose-binding domain-like"/>
    <property type="match status" value="1"/>
</dbReference>